<sequence>MRLPISCPRMFIRQKASLSILSPVTATVNSSKHIGPGIGRISSVGAAHVVAGGRLDRPFPVFGLDEDQNAPEFKRLLVAGGQARRLTAGLSARIATYP</sequence>
<dbReference type="Proteomes" id="UP000064912">
    <property type="component" value="Chromosome"/>
</dbReference>
<reference evidence="1 2" key="1">
    <citation type="submission" date="2015-02" db="EMBL/GenBank/DDBJ databases">
        <title>Genome sequene of Rhodovulum sulfidophilum DSM 2351.</title>
        <authorList>
            <person name="Nagao N."/>
        </authorList>
    </citation>
    <scope>NUCLEOTIDE SEQUENCE [LARGE SCALE GENOMIC DNA]</scope>
    <source>
        <strain evidence="1 2">DSM 2351</strain>
    </source>
</reference>
<name>A0A0D6B521_RHOSU</name>
<keyword evidence="1" id="KW-0675">Receptor</keyword>
<proteinExistence type="predicted"/>
<gene>
    <name evidence="1" type="ORF">NHU_02661</name>
</gene>
<accession>A0A0D6B521</accession>
<dbReference type="AlphaFoldDB" id="A0A0D6B521"/>
<dbReference type="KEGG" id="rsu:NHU_02661"/>
<organism evidence="1 2">
    <name type="scientific">Rhodovulum sulfidophilum</name>
    <name type="common">Rhodobacter sulfidophilus</name>
    <dbReference type="NCBI Taxonomy" id="35806"/>
    <lineage>
        <taxon>Bacteria</taxon>
        <taxon>Pseudomonadati</taxon>
        <taxon>Pseudomonadota</taxon>
        <taxon>Alphaproteobacteria</taxon>
        <taxon>Rhodobacterales</taxon>
        <taxon>Paracoccaceae</taxon>
        <taxon>Rhodovulum</taxon>
    </lineage>
</organism>
<protein>
    <submittedName>
        <fullName evidence="1">Tonb-dependent siderophore receptor</fullName>
    </submittedName>
</protein>
<evidence type="ECO:0000313" key="1">
    <source>
        <dbReference type="EMBL" id="BAQ69809.1"/>
    </source>
</evidence>
<dbReference type="EMBL" id="AP014800">
    <property type="protein sequence ID" value="BAQ69809.1"/>
    <property type="molecule type" value="Genomic_DNA"/>
</dbReference>
<evidence type="ECO:0000313" key="2">
    <source>
        <dbReference type="Proteomes" id="UP000064912"/>
    </source>
</evidence>